<evidence type="ECO:0000313" key="2">
    <source>
        <dbReference type="Proteomes" id="UP000314294"/>
    </source>
</evidence>
<sequence length="99" mass="10898">MNQWRALSLCRNSASISQWFCCSASLSSPFLLSSVLSFSRSPLSISTRIFFCCMAVPLICSLRASVPWTSVSSVSPTSVSWLLIHRWRSLLAFSASSSI</sequence>
<accession>A0A4Z2F8A5</accession>
<keyword evidence="2" id="KW-1185">Reference proteome</keyword>
<dbReference type="AlphaFoldDB" id="A0A4Z2F8A5"/>
<gene>
    <name evidence="1" type="ORF">EYF80_052784</name>
</gene>
<dbReference type="Proteomes" id="UP000314294">
    <property type="component" value="Unassembled WGS sequence"/>
</dbReference>
<protein>
    <submittedName>
        <fullName evidence="1">Uncharacterized protein</fullName>
    </submittedName>
</protein>
<organism evidence="1 2">
    <name type="scientific">Liparis tanakae</name>
    <name type="common">Tanaka's snailfish</name>
    <dbReference type="NCBI Taxonomy" id="230148"/>
    <lineage>
        <taxon>Eukaryota</taxon>
        <taxon>Metazoa</taxon>
        <taxon>Chordata</taxon>
        <taxon>Craniata</taxon>
        <taxon>Vertebrata</taxon>
        <taxon>Euteleostomi</taxon>
        <taxon>Actinopterygii</taxon>
        <taxon>Neopterygii</taxon>
        <taxon>Teleostei</taxon>
        <taxon>Neoteleostei</taxon>
        <taxon>Acanthomorphata</taxon>
        <taxon>Eupercaria</taxon>
        <taxon>Perciformes</taxon>
        <taxon>Cottioidei</taxon>
        <taxon>Cottales</taxon>
        <taxon>Liparidae</taxon>
        <taxon>Liparis</taxon>
    </lineage>
</organism>
<name>A0A4Z2F8A5_9TELE</name>
<dbReference type="EMBL" id="SRLO01001540">
    <property type="protein sequence ID" value="TNN37041.1"/>
    <property type="molecule type" value="Genomic_DNA"/>
</dbReference>
<proteinExistence type="predicted"/>
<reference evidence="1 2" key="1">
    <citation type="submission" date="2019-03" db="EMBL/GenBank/DDBJ databases">
        <title>First draft genome of Liparis tanakae, snailfish: a comprehensive survey of snailfish specific genes.</title>
        <authorList>
            <person name="Kim W."/>
            <person name="Song I."/>
            <person name="Jeong J.-H."/>
            <person name="Kim D."/>
            <person name="Kim S."/>
            <person name="Ryu S."/>
            <person name="Song J.Y."/>
            <person name="Lee S.K."/>
        </authorList>
    </citation>
    <scope>NUCLEOTIDE SEQUENCE [LARGE SCALE GENOMIC DNA]</scope>
    <source>
        <tissue evidence="1">Muscle</tissue>
    </source>
</reference>
<evidence type="ECO:0000313" key="1">
    <source>
        <dbReference type="EMBL" id="TNN37041.1"/>
    </source>
</evidence>
<comment type="caution">
    <text evidence="1">The sequence shown here is derived from an EMBL/GenBank/DDBJ whole genome shotgun (WGS) entry which is preliminary data.</text>
</comment>